<dbReference type="Pfam" id="PF03264">
    <property type="entry name" value="Cytochrom_NNT"/>
    <property type="match status" value="1"/>
</dbReference>
<dbReference type="Proteomes" id="UP000250928">
    <property type="component" value="Unassembled WGS sequence"/>
</dbReference>
<evidence type="ECO:0000313" key="14">
    <source>
        <dbReference type="EMBL" id="OQX35112.1"/>
    </source>
</evidence>
<dbReference type="PANTHER" id="PTHR30333">
    <property type="entry name" value="CYTOCHROME C-TYPE PROTEIN"/>
    <property type="match status" value="1"/>
</dbReference>
<sequence>MIKLPEYITRNVVIALVLGGFSGVGLVLFLIEFDHLTSTEAFCTSCHSMELVAEPYRKSSHYLPDSGVRAHCGHCHVSEGVIAATLDHIVGAGDLFNQLFGADYDDPAVNALHLPEMAFRARAWFRETDSATCRRCHDQGAIMGERPDTWQIHQEDARGKTCIDCHQNLVHRKVPSEKTFKRDAWNRMIEEEFQLPQGSADAIMAR</sequence>
<evidence type="ECO:0000313" key="17">
    <source>
        <dbReference type="Proteomes" id="UP000250928"/>
    </source>
</evidence>
<dbReference type="InterPro" id="IPR038266">
    <property type="entry name" value="NapC/NirT_cytc_sf"/>
</dbReference>
<dbReference type="EMBL" id="MUIE01000185">
    <property type="protein sequence ID" value="OQX35112.1"/>
    <property type="molecule type" value="Genomic_DNA"/>
</dbReference>
<protein>
    <submittedName>
        <fullName evidence="15">Cytochrome C</fullName>
    </submittedName>
</protein>
<keyword evidence="5" id="KW-0349">Heme</keyword>
<reference evidence="14 16" key="1">
    <citation type="submission" date="2017-02" db="EMBL/GenBank/DDBJ databases">
        <title>Novel co-symbiosis in the unique lucinid bivalve Phacoides pectinatus.</title>
        <authorList>
            <person name="Lim S.J."/>
            <person name="Davis B.G."/>
            <person name="Gill D.E."/>
            <person name="Engel A.S."/>
            <person name="Anderson L.C."/>
            <person name="Campbell B.J."/>
        </authorList>
    </citation>
    <scope>NUCLEOTIDE SEQUENCE [LARGE SCALE GENOMIC DNA]</scope>
    <source>
        <strain evidence="14">LUC13016_P6</strain>
    </source>
</reference>
<dbReference type="Gene3D" id="1.10.3820.10">
    <property type="entry name" value="Di-heme elbow motif domain"/>
    <property type="match status" value="1"/>
</dbReference>
<dbReference type="GO" id="GO:0005886">
    <property type="term" value="C:plasma membrane"/>
    <property type="evidence" value="ECO:0007669"/>
    <property type="project" value="UniProtKB-SubCell"/>
</dbReference>
<evidence type="ECO:0000256" key="2">
    <source>
        <dbReference type="ARBA" id="ARBA00007395"/>
    </source>
</evidence>
<evidence type="ECO:0000256" key="5">
    <source>
        <dbReference type="ARBA" id="ARBA00022617"/>
    </source>
</evidence>
<comment type="similarity">
    <text evidence="2">Belongs to the NapC/NirT/NrfH family.</text>
</comment>
<evidence type="ECO:0000256" key="6">
    <source>
        <dbReference type="ARBA" id="ARBA00022692"/>
    </source>
</evidence>
<dbReference type="InterPro" id="IPR051174">
    <property type="entry name" value="Cytochrome_c-type_ET"/>
</dbReference>
<dbReference type="InterPro" id="IPR036280">
    <property type="entry name" value="Multihaem_cyt_sf"/>
</dbReference>
<evidence type="ECO:0000256" key="4">
    <source>
        <dbReference type="ARBA" id="ARBA00022475"/>
    </source>
</evidence>
<keyword evidence="16" id="KW-1185">Reference proteome</keyword>
<dbReference type="GO" id="GO:0046872">
    <property type="term" value="F:metal ion binding"/>
    <property type="evidence" value="ECO:0007669"/>
    <property type="project" value="UniProtKB-KW"/>
</dbReference>
<keyword evidence="7" id="KW-0479">Metal-binding</keyword>
<evidence type="ECO:0000256" key="12">
    <source>
        <dbReference type="SAM" id="Phobius"/>
    </source>
</evidence>
<gene>
    <name evidence="14" type="ORF">B0D84_02740</name>
    <name evidence="15" type="ORF">C3L24_12110</name>
</gene>
<dbReference type="GO" id="GO:0009061">
    <property type="term" value="P:anaerobic respiration"/>
    <property type="evidence" value="ECO:0007669"/>
    <property type="project" value="TreeGrafter"/>
</dbReference>
<comment type="subcellular location">
    <subcellularLocation>
        <location evidence="1">Cell membrane</location>
    </subcellularLocation>
</comment>
<evidence type="ECO:0000313" key="15">
    <source>
        <dbReference type="EMBL" id="PUD98762.1"/>
    </source>
</evidence>
<dbReference type="PANTHER" id="PTHR30333:SF1">
    <property type="entry name" value="CYTOCHROME C-TYPE PROTEIN NAPC"/>
    <property type="match status" value="1"/>
</dbReference>
<evidence type="ECO:0000256" key="8">
    <source>
        <dbReference type="ARBA" id="ARBA00022982"/>
    </source>
</evidence>
<dbReference type="AlphaFoldDB" id="A0A657Q7D5"/>
<evidence type="ECO:0000256" key="1">
    <source>
        <dbReference type="ARBA" id="ARBA00004236"/>
    </source>
</evidence>
<reference evidence="15 17" key="2">
    <citation type="submission" date="2018-01" db="EMBL/GenBank/DDBJ databases">
        <title>Novel co-symbiosis in the lucinid bivalve Phacoides pectinatus.</title>
        <authorList>
            <person name="Lim S.J."/>
            <person name="Davis B.G."/>
            <person name="Gill D.E."/>
            <person name="Engel A.S."/>
            <person name="Anderson L.C."/>
            <person name="Campbell B.J."/>
        </authorList>
    </citation>
    <scope>NUCLEOTIDE SEQUENCE [LARGE SCALE GENOMIC DNA]</scope>
    <source>
        <strain evidence="15">N3_P5</strain>
    </source>
</reference>
<accession>A0A657Q7D5</accession>
<keyword evidence="9 12" id="KW-1133">Transmembrane helix</keyword>
<dbReference type="GO" id="GO:0009055">
    <property type="term" value="F:electron transfer activity"/>
    <property type="evidence" value="ECO:0007669"/>
    <property type="project" value="TreeGrafter"/>
</dbReference>
<evidence type="ECO:0000256" key="9">
    <source>
        <dbReference type="ARBA" id="ARBA00022989"/>
    </source>
</evidence>
<evidence type="ECO:0000256" key="11">
    <source>
        <dbReference type="ARBA" id="ARBA00023136"/>
    </source>
</evidence>
<name>A0A657Q7D5_9GAMM</name>
<dbReference type="EMBL" id="PQCO01000288">
    <property type="protein sequence ID" value="PUD98762.1"/>
    <property type="molecule type" value="Genomic_DNA"/>
</dbReference>
<evidence type="ECO:0000256" key="10">
    <source>
        <dbReference type="ARBA" id="ARBA00023004"/>
    </source>
</evidence>
<keyword evidence="8" id="KW-0249">Electron transport</keyword>
<feature type="transmembrane region" description="Helical" evidence="12">
    <location>
        <begin position="12"/>
        <end position="31"/>
    </location>
</feature>
<dbReference type="SUPFAM" id="SSF48695">
    <property type="entry name" value="Multiheme cytochromes"/>
    <property type="match status" value="1"/>
</dbReference>
<keyword evidence="6 12" id="KW-0812">Transmembrane</keyword>
<organism evidence="15 17">
    <name type="scientific">Candidatus Sedimenticola endophacoides</name>
    <dbReference type="NCBI Taxonomy" id="2548426"/>
    <lineage>
        <taxon>Bacteria</taxon>
        <taxon>Pseudomonadati</taxon>
        <taxon>Pseudomonadota</taxon>
        <taxon>Gammaproteobacteria</taxon>
        <taxon>Chromatiales</taxon>
        <taxon>Sedimenticolaceae</taxon>
        <taxon>Sedimenticola</taxon>
    </lineage>
</organism>
<evidence type="ECO:0000259" key="13">
    <source>
        <dbReference type="Pfam" id="PF03264"/>
    </source>
</evidence>
<keyword evidence="3" id="KW-0813">Transport</keyword>
<dbReference type="InterPro" id="IPR005126">
    <property type="entry name" value="NapC/NirT_cyt_c_N"/>
</dbReference>
<feature type="domain" description="NapC/NirT cytochrome c N-terminal" evidence="13">
    <location>
        <begin position="12"/>
        <end position="173"/>
    </location>
</feature>
<evidence type="ECO:0000256" key="7">
    <source>
        <dbReference type="ARBA" id="ARBA00022723"/>
    </source>
</evidence>
<evidence type="ECO:0000313" key="16">
    <source>
        <dbReference type="Proteomes" id="UP000243361"/>
    </source>
</evidence>
<keyword evidence="11 12" id="KW-0472">Membrane</keyword>
<keyword evidence="4" id="KW-1003">Cell membrane</keyword>
<comment type="caution">
    <text evidence="15">The sequence shown here is derived from an EMBL/GenBank/DDBJ whole genome shotgun (WGS) entry which is preliminary data.</text>
</comment>
<keyword evidence="10" id="KW-0408">Iron</keyword>
<dbReference type="Proteomes" id="UP000243361">
    <property type="component" value="Unassembled WGS sequence"/>
</dbReference>
<evidence type="ECO:0000256" key="3">
    <source>
        <dbReference type="ARBA" id="ARBA00022448"/>
    </source>
</evidence>
<proteinExistence type="inferred from homology"/>